<comment type="caution">
    <text evidence="3">The sequence shown here is derived from an EMBL/GenBank/DDBJ whole genome shotgun (WGS) entry which is preliminary data.</text>
</comment>
<dbReference type="OrthoDB" id="8605367at2"/>
<dbReference type="AlphaFoldDB" id="A0A2V4V4T4"/>
<organism evidence="3 4">
    <name type="scientific">Psychrobacter fozii</name>
    <dbReference type="NCBI Taxonomy" id="198480"/>
    <lineage>
        <taxon>Bacteria</taxon>
        <taxon>Pseudomonadati</taxon>
        <taxon>Pseudomonadota</taxon>
        <taxon>Gammaproteobacteria</taxon>
        <taxon>Moraxellales</taxon>
        <taxon>Moraxellaceae</taxon>
        <taxon>Psychrobacter</taxon>
    </lineage>
</organism>
<keyword evidence="2" id="KW-0732">Signal</keyword>
<name>A0A2V4V4T4_9GAMM</name>
<feature type="compositionally biased region" description="Polar residues" evidence="1">
    <location>
        <begin position="33"/>
        <end position="48"/>
    </location>
</feature>
<sequence>MKLLSLIQNKRLPLIIGSSLAFVLTACQPSSDKATASEAQSTTPQSTKPLAEAKTPKELTKALVKLSEDTLKEQLICSKLNDTINAINNKNEIEDIHAVQHQLTACLPVANNAEILQWLAEYQEMYTRFLNVDSVIDDSAFYDLMSSVEQGKKVSVTQLKAVNPHVRYLVSLIMSRSDVSVRYLGEGNYEFHHDLTAMADIFTPYLPEDQAAFVQRMAQDNQGIFWFDAAIAFSFEELVERTVFWEDFMHHYPQSIFYNDANVLFNMYRYLLFFGSENTQWTDEEMREFYDSDNEQLMVQLTQRSNSKLAKNVQNFLIFMDQSDTERLKRYPIPDKDENGREIDERNITPYQLHKALDLSSPWTVTQNRNCLNGIICVDDNAQ</sequence>
<dbReference type="PROSITE" id="PS51257">
    <property type="entry name" value="PROKAR_LIPOPROTEIN"/>
    <property type="match status" value="1"/>
</dbReference>
<dbReference type="RefSeq" id="WP_110921923.1">
    <property type="nucleotide sequence ID" value="NZ_QJSU01000001.1"/>
</dbReference>
<accession>A0A2V4V4T4</accession>
<evidence type="ECO:0000313" key="3">
    <source>
        <dbReference type="EMBL" id="PYE40951.1"/>
    </source>
</evidence>
<feature type="region of interest" description="Disordered" evidence="1">
    <location>
        <begin position="33"/>
        <end position="52"/>
    </location>
</feature>
<feature type="chain" id="PRO_5015914605" evidence="2">
    <location>
        <begin position="22"/>
        <end position="383"/>
    </location>
</feature>
<gene>
    <name evidence="3" type="ORF">DFP82_101267</name>
</gene>
<reference evidence="3 4" key="1">
    <citation type="submission" date="2018-06" db="EMBL/GenBank/DDBJ databases">
        <title>Genomic Encyclopedia of Type Strains, Phase III (KMG-III): the genomes of soil and plant-associated and newly described type strains.</title>
        <authorList>
            <person name="Whitman W."/>
        </authorList>
    </citation>
    <scope>NUCLEOTIDE SEQUENCE [LARGE SCALE GENOMIC DNA]</scope>
    <source>
        <strain evidence="3 4">CECT 5889</strain>
    </source>
</reference>
<dbReference type="EMBL" id="QJSU01000001">
    <property type="protein sequence ID" value="PYE40951.1"/>
    <property type="molecule type" value="Genomic_DNA"/>
</dbReference>
<protein>
    <submittedName>
        <fullName evidence="3">Uncharacterized protein</fullName>
    </submittedName>
</protein>
<evidence type="ECO:0000256" key="1">
    <source>
        <dbReference type="SAM" id="MobiDB-lite"/>
    </source>
</evidence>
<proteinExistence type="predicted"/>
<dbReference type="Proteomes" id="UP000247746">
    <property type="component" value="Unassembled WGS sequence"/>
</dbReference>
<evidence type="ECO:0000313" key="4">
    <source>
        <dbReference type="Proteomes" id="UP000247746"/>
    </source>
</evidence>
<evidence type="ECO:0000256" key="2">
    <source>
        <dbReference type="SAM" id="SignalP"/>
    </source>
</evidence>
<keyword evidence="4" id="KW-1185">Reference proteome</keyword>
<feature type="signal peptide" evidence="2">
    <location>
        <begin position="1"/>
        <end position="21"/>
    </location>
</feature>